<reference evidence="5 6" key="1">
    <citation type="submission" date="2016-09" db="EMBL/GenBank/DDBJ databases">
        <title>Xenorhabdus thuongxuanensis sp. nov. and Xenorhabdus eapokensis sp. nov., isolated from Steinernema species.</title>
        <authorList>
            <person name="Kaempfer P."/>
            <person name="Tobias N.J."/>
            <person name="Phan Ke L."/>
            <person name="Bode H.B."/>
            <person name="Glaeser S.P."/>
        </authorList>
    </citation>
    <scope>NUCLEOTIDE SEQUENCE [LARGE SCALE GENOMIC DNA]</scope>
    <source>
        <strain evidence="5 6">DL20</strain>
    </source>
</reference>
<dbReference type="InterPro" id="IPR013751">
    <property type="entry name" value="ACP_syn_III_N"/>
</dbReference>
<dbReference type="Pfam" id="PF08545">
    <property type="entry name" value="ACP_syn_III"/>
    <property type="match status" value="1"/>
</dbReference>
<keyword evidence="1" id="KW-0808">Transferase</keyword>
<feature type="domain" description="Beta-ketoacyl-[acyl-carrier-protein] synthase III C-terminal" evidence="3">
    <location>
        <begin position="229"/>
        <end position="314"/>
    </location>
</feature>
<dbReference type="InterPro" id="IPR013747">
    <property type="entry name" value="ACP_syn_III_C"/>
</dbReference>
<proteinExistence type="predicted"/>
<evidence type="ECO:0000313" key="5">
    <source>
        <dbReference type="EMBL" id="OKO99473.1"/>
    </source>
</evidence>
<organism evidence="5 6">
    <name type="scientific">Xenorhabdus eapokensis</name>
    <dbReference type="NCBI Taxonomy" id="1873482"/>
    <lineage>
        <taxon>Bacteria</taxon>
        <taxon>Pseudomonadati</taxon>
        <taxon>Pseudomonadota</taxon>
        <taxon>Gammaproteobacteria</taxon>
        <taxon>Enterobacterales</taxon>
        <taxon>Morganellaceae</taxon>
        <taxon>Xenorhabdus</taxon>
    </lineage>
</organism>
<dbReference type="Gene3D" id="3.40.47.10">
    <property type="match status" value="1"/>
</dbReference>
<evidence type="ECO:0000259" key="4">
    <source>
        <dbReference type="Pfam" id="PF08545"/>
    </source>
</evidence>
<dbReference type="Proteomes" id="UP000186268">
    <property type="component" value="Unassembled WGS sequence"/>
</dbReference>
<accession>A0A1Q5TGW6</accession>
<dbReference type="GO" id="GO:0006633">
    <property type="term" value="P:fatty acid biosynthetic process"/>
    <property type="evidence" value="ECO:0007669"/>
    <property type="project" value="InterPro"/>
</dbReference>
<gene>
    <name evidence="5" type="ORF">Xedl_03643</name>
</gene>
<keyword evidence="2" id="KW-0012">Acyltransferase</keyword>
<dbReference type="SUPFAM" id="SSF53901">
    <property type="entry name" value="Thiolase-like"/>
    <property type="match status" value="1"/>
</dbReference>
<comment type="caution">
    <text evidence="5">The sequence shown here is derived from an EMBL/GenBank/DDBJ whole genome shotgun (WGS) entry which is preliminary data.</text>
</comment>
<dbReference type="EMBL" id="MKGQ01000053">
    <property type="protein sequence ID" value="OKO99473.1"/>
    <property type="molecule type" value="Genomic_DNA"/>
</dbReference>
<dbReference type="PANTHER" id="PTHR34069:SF2">
    <property type="entry name" value="BETA-KETOACYL-[ACYL-CARRIER-PROTEIN] SYNTHASE III"/>
    <property type="match status" value="1"/>
</dbReference>
<sequence>MNVTLHGLKIEAVAASVPSTKLTLEQLAQQFGEKEVERIALSTGINQLGIAQTPLRASDLCVHAVHKIFNEQTDPDEIDGVIFVSQTPDYLMPATSCVLQQRLGLCRDVIAFDINYGCSGYIYGLYQAALLISSHSCRKVLLCVGDTMTRHIADDDHKLRMVLGDAGSATIIAAGDDDWAFDIHTDGSGYDKLIVPQGEDLRHGYLQMDGVAVMEFALKVVHNTVNKALEMKGWDKQQVDHFFLHQPNRFMLQYLTKKLRVAAEKVPIAVENYGNTGPASIPLTLCQHFSSNSEQQPGKAIMSGFGVGLSWGTIGLSLKNVRVFPPLTCTS</sequence>
<evidence type="ECO:0000256" key="2">
    <source>
        <dbReference type="ARBA" id="ARBA00023315"/>
    </source>
</evidence>
<dbReference type="Pfam" id="PF08541">
    <property type="entry name" value="ACP_syn_III_C"/>
    <property type="match status" value="1"/>
</dbReference>
<dbReference type="GO" id="GO:0044550">
    <property type="term" value="P:secondary metabolite biosynthetic process"/>
    <property type="evidence" value="ECO:0007669"/>
    <property type="project" value="TreeGrafter"/>
</dbReference>
<dbReference type="PANTHER" id="PTHR34069">
    <property type="entry name" value="3-OXOACYL-[ACYL-CARRIER-PROTEIN] SYNTHASE 3"/>
    <property type="match status" value="1"/>
</dbReference>
<dbReference type="STRING" id="1873482.Xedl_03643"/>
<dbReference type="AlphaFoldDB" id="A0A1Q5TGW6"/>
<protein>
    <submittedName>
        <fullName evidence="5">3-oxoacyl-ACP synthase</fullName>
    </submittedName>
</protein>
<evidence type="ECO:0000313" key="6">
    <source>
        <dbReference type="Proteomes" id="UP000186268"/>
    </source>
</evidence>
<dbReference type="RefSeq" id="WP_074025163.1">
    <property type="nucleotide sequence ID" value="NZ_CAWNAG010000162.1"/>
</dbReference>
<keyword evidence="6" id="KW-1185">Reference proteome</keyword>
<name>A0A1Q5TGW6_9GAMM</name>
<dbReference type="GO" id="GO:0004315">
    <property type="term" value="F:3-oxoacyl-[acyl-carrier-protein] synthase activity"/>
    <property type="evidence" value="ECO:0007669"/>
    <property type="project" value="InterPro"/>
</dbReference>
<dbReference type="InterPro" id="IPR016039">
    <property type="entry name" value="Thiolase-like"/>
</dbReference>
<feature type="domain" description="Beta-ketoacyl-[acyl-carrier-protein] synthase III N-terminal" evidence="4">
    <location>
        <begin position="112"/>
        <end position="187"/>
    </location>
</feature>
<evidence type="ECO:0000256" key="1">
    <source>
        <dbReference type="ARBA" id="ARBA00022679"/>
    </source>
</evidence>
<dbReference type="CDD" id="cd00830">
    <property type="entry name" value="KAS_III"/>
    <property type="match status" value="1"/>
</dbReference>
<evidence type="ECO:0000259" key="3">
    <source>
        <dbReference type="Pfam" id="PF08541"/>
    </source>
</evidence>